<feature type="compositionally biased region" description="Polar residues" evidence="2">
    <location>
        <begin position="484"/>
        <end position="494"/>
    </location>
</feature>
<dbReference type="AlphaFoldDB" id="A0A166WLE3"/>
<feature type="compositionally biased region" description="Acidic residues" evidence="2">
    <location>
        <begin position="735"/>
        <end position="747"/>
    </location>
</feature>
<protein>
    <submittedName>
        <fullName evidence="3">Uncharacterized protein</fullName>
    </submittedName>
</protein>
<feature type="region of interest" description="Disordered" evidence="2">
    <location>
        <begin position="808"/>
        <end position="927"/>
    </location>
</feature>
<feature type="coiled-coil region" evidence="1">
    <location>
        <begin position="94"/>
        <end position="191"/>
    </location>
</feature>
<feature type="region of interest" description="Disordered" evidence="2">
    <location>
        <begin position="228"/>
        <end position="296"/>
    </location>
</feature>
<feature type="compositionally biased region" description="Pro residues" evidence="2">
    <location>
        <begin position="434"/>
        <end position="443"/>
    </location>
</feature>
<keyword evidence="1" id="KW-0175">Coiled coil</keyword>
<feature type="compositionally biased region" description="Basic and acidic residues" evidence="2">
    <location>
        <begin position="646"/>
        <end position="656"/>
    </location>
</feature>
<feature type="compositionally biased region" description="Polar residues" evidence="2">
    <location>
        <begin position="362"/>
        <end position="382"/>
    </location>
</feature>
<evidence type="ECO:0000313" key="4">
    <source>
        <dbReference type="Proteomes" id="UP000076532"/>
    </source>
</evidence>
<feature type="region of interest" description="Disordered" evidence="2">
    <location>
        <begin position="422"/>
        <end position="451"/>
    </location>
</feature>
<feature type="compositionally biased region" description="Basic and acidic residues" evidence="2">
    <location>
        <begin position="560"/>
        <end position="591"/>
    </location>
</feature>
<gene>
    <name evidence="3" type="ORF">FIBSPDRAFT_1035844</name>
</gene>
<feature type="region of interest" description="Disordered" evidence="2">
    <location>
        <begin position="1"/>
        <end position="73"/>
    </location>
</feature>
<evidence type="ECO:0000313" key="3">
    <source>
        <dbReference type="EMBL" id="KZP33876.1"/>
    </source>
</evidence>
<feature type="compositionally biased region" description="Basic and acidic residues" evidence="2">
    <location>
        <begin position="510"/>
        <end position="520"/>
    </location>
</feature>
<feature type="region of interest" description="Disordered" evidence="2">
    <location>
        <begin position="484"/>
        <end position="778"/>
    </location>
</feature>
<name>A0A166WLE3_9AGAM</name>
<feature type="region of interest" description="Disordered" evidence="2">
    <location>
        <begin position="310"/>
        <end position="403"/>
    </location>
</feature>
<dbReference type="STRING" id="436010.A0A166WLE3"/>
<feature type="compositionally biased region" description="Polar residues" evidence="2">
    <location>
        <begin position="884"/>
        <end position="897"/>
    </location>
</feature>
<reference evidence="3 4" key="1">
    <citation type="journal article" date="2016" name="Mol. Biol. Evol.">
        <title>Comparative Genomics of Early-Diverging Mushroom-Forming Fungi Provides Insights into the Origins of Lignocellulose Decay Capabilities.</title>
        <authorList>
            <person name="Nagy L.G."/>
            <person name="Riley R."/>
            <person name="Tritt A."/>
            <person name="Adam C."/>
            <person name="Daum C."/>
            <person name="Floudas D."/>
            <person name="Sun H."/>
            <person name="Yadav J.S."/>
            <person name="Pangilinan J."/>
            <person name="Larsson K.H."/>
            <person name="Matsuura K."/>
            <person name="Barry K."/>
            <person name="Labutti K."/>
            <person name="Kuo R."/>
            <person name="Ohm R.A."/>
            <person name="Bhattacharya S.S."/>
            <person name="Shirouzu T."/>
            <person name="Yoshinaga Y."/>
            <person name="Martin F.M."/>
            <person name="Grigoriev I.V."/>
            <person name="Hibbett D.S."/>
        </authorList>
    </citation>
    <scope>NUCLEOTIDE SEQUENCE [LARGE SCALE GENOMIC DNA]</scope>
    <source>
        <strain evidence="3 4">CBS 109695</strain>
    </source>
</reference>
<feature type="compositionally biased region" description="Low complexity" evidence="2">
    <location>
        <begin position="1"/>
        <end position="20"/>
    </location>
</feature>
<sequence>MAFAHPEPLSSDTPPSSPDQLPERTRRTSRSQPPSKRHTRVTSTDDARRTTDYGDEDSHSRAHRSHHRSTSSSRFIARVLTQETDDARKMSSLLLIANERLESETRRANDAERRALDLISRFREAIQSRDTVAQDSARLREELSLYKLQLDNAQREIFRAQETIQTVAREKQEAESDAARSRSQARALMEEKAVMLAREEGRRSGFREGLERGRLMGVAETRRDVVDDRYSDEDSLEIVVEDEPRPLSRRARSPSEPHRPVATPFPARPPSNPRPRTQSQVSRTQPFRTYDTAQHAPRLPIPTVVTPMSSLPSVAHARRAPTRPPSRSRNPISVEVAAPEHSPESIRPINASTPSLPLPFRESSNFPPGPSNLNPNAGSRSNDAPIRPISVYNAPVTPTPHSGRVLEDGYIPFTDDRTSLFSLPPPHELTAPVPSAPPTPGPSYAPDRALSTPKQRDYAYAAAPGPIRPPYQANIAPLNVMRTASSASRGSTHLSDYDLVSPPRGATPGRTREEERRENEVSPTQRIIEEWRSANPSPAIMPVPNPAYPFPRPNTGASGRKVEDPRRDAEDYERSNHSEHDGAREYDDRRRGLSPGPSHSSQGNIHPGQEQQGRDPANNHPSRTTGGPRRPSGAPVQPSTSSSQSDLEREREKDRIAQGGQGGRAGRARSPEGRSKSPLNWLFRRNRGYSSPTVPNINIEPPSGTPSAHSITTLGRPNAHLLSPEDAQHELPLPGDDELEEFLDDNPDLVAPPGPPRANFTRAKSPQIYKMPTQPSQHQQHYDYFMQGHDNTNELPMGFVPLAGPTVTVMHMSSSSPPPVTPRRSHTPHSKSKLGHSHSQSEGYTPATAPSGVSFPESVPTRPTFEVERPESRAARAGRTRAGSMSTFATSATGTSDGDSRRRRLMSMTGPSPASLARPISIFSNSS</sequence>
<keyword evidence="4" id="KW-1185">Reference proteome</keyword>
<evidence type="ECO:0000256" key="2">
    <source>
        <dbReference type="SAM" id="MobiDB-lite"/>
    </source>
</evidence>
<feature type="compositionally biased region" description="Polar residues" evidence="2">
    <location>
        <begin position="277"/>
        <end position="287"/>
    </location>
</feature>
<accession>A0A166WLE3</accession>
<proteinExistence type="predicted"/>
<organism evidence="3 4">
    <name type="scientific">Athelia psychrophila</name>
    <dbReference type="NCBI Taxonomy" id="1759441"/>
    <lineage>
        <taxon>Eukaryota</taxon>
        <taxon>Fungi</taxon>
        <taxon>Dikarya</taxon>
        <taxon>Basidiomycota</taxon>
        <taxon>Agaricomycotina</taxon>
        <taxon>Agaricomycetes</taxon>
        <taxon>Agaricomycetidae</taxon>
        <taxon>Atheliales</taxon>
        <taxon>Atheliaceae</taxon>
        <taxon>Athelia</taxon>
    </lineage>
</organism>
<feature type="compositionally biased region" description="Basic and acidic residues" evidence="2">
    <location>
        <begin position="43"/>
        <end position="60"/>
    </location>
</feature>
<feature type="compositionally biased region" description="Acidic residues" evidence="2">
    <location>
        <begin position="230"/>
        <end position="241"/>
    </location>
</feature>
<dbReference type="OrthoDB" id="3268221at2759"/>
<evidence type="ECO:0000256" key="1">
    <source>
        <dbReference type="SAM" id="Coils"/>
    </source>
</evidence>
<feature type="compositionally biased region" description="Basic and acidic residues" evidence="2">
    <location>
        <begin position="865"/>
        <end position="874"/>
    </location>
</feature>
<dbReference type="EMBL" id="KV417481">
    <property type="protein sequence ID" value="KZP33876.1"/>
    <property type="molecule type" value="Genomic_DNA"/>
</dbReference>
<feature type="compositionally biased region" description="Basic residues" evidence="2">
    <location>
        <begin position="823"/>
        <end position="836"/>
    </location>
</feature>
<feature type="compositionally biased region" description="Polar residues" evidence="2">
    <location>
        <begin position="705"/>
        <end position="715"/>
    </location>
</feature>
<feature type="compositionally biased region" description="Pro residues" evidence="2">
    <location>
        <begin position="539"/>
        <end position="552"/>
    </location>
</feature>
<dbReference type="Proteomes" id="UP000076532">
    <property type="component" value="Unassembled WGS sequence"/>
</dbReference>